<dbReference type="EnsemblMetazoa" id="CapteT210455">
    <property type="protein sequence ID" value="CapteP210455"/>
    <property type="gene ID" value="CapteG210455"/>
</dbReference>
<dbReference type="Proteomes" id="UP000014760">
    <property type="component" value="Unassembled WGS sequence"/>
</dbReference>
<dbReference type="HOGENOM" id="CLU_1943383_0_0_1"/>
<gene>
    <name evidence="1" type="ORF">CAPTEDRAFT_210455</name>
</gene>
<evidence type="ECO:0000313" key="1">
    <source>
        <dbReference type="EMBL" id="ELT97835.1"/>
    </source>
</evidence>
<protein>
    <submittedName>
        <fullName evidence="1 2">Uncharacterized protein</fullName>
    </submittedName>
</protein>
<dbReference type="EMBL" id="AMQN01010717">
    <property type="status" value="NOT_ANNOTATED_CDS"/>
    <property type="molecule type" value="Genomic_DNA"/>
</dbReference>
<sequence length="130" mass="14308">VTTTFRLSGYTEASPFSLFRLRLSWQRRLLCNIQAEAVEPRHDDFSLVWLHRSVTIFPLPTSSFMAATSALQHPGGGGGTLSPWEGVASTVENQTAFWNYSARSLLVLYRQTPLGRLSSGTGALNSKFAS</sequence>
<proteinExistence type="predicted"/>
<dbReference type="EMBL" id="AMQN01010718">
    <property type="status" value="NOT_ANNOTATED_CDS"/>
    <property type="molecule type" value="Genomic_DNA"/>
</dbReference>
<name>R7U3V8_CAPTE</name>
<evidence type="ECO:0000313" key="2">
    <source>
        <dbReference type="EnsemblMetazoa" id="CapteP210455"/>
    </source>
</evidence>
<dbReference type="AlphaFoldDB" id="R7U3V8"/>
<reference evidence="2" key="3">
    <citation type="submission" date="2015-06" db="UniProtKB">
        <authorList>
            <consortium name="EnsemblMetazoa"/>
        </authorList>
    </citation>
    <scope>IDENTIFICATION</scope>
</reference>
<accession>R7U3V8</accession>
<reference evidence="1 3" key="2">
    <citation type="journal article" date="2013" name="Nature">
        <title>Insights into bilaterian evolution from three spiralian genomes.</title>
        <authorList>
            <person name="Simakov O."/>
            <person name="Marletaz F."/>
            <person name="Cho S.J."/>
            <person name="Edsinger-Gonzales E."/>
            <person name="Havlak P."/>
            <person name="Hellsten U."/>
            <person name="Kuo D.H."/>
            <person name="Larsson T."/>
            <person name="Lv J."/>
            <person name="Arendt D."/>
            <person name="Savage R."/>
            <person name="Osoegawa K."/>
            <person name="de Jong P."/>
            <person name="Grimwood J."/>
            <person name="Chapman J.A."/>
            <person name="Shapiro H."/>
            <person name="Aerts A."/>
            <person name="Otillar R.P."/>
            <person name="Terry A.Y."/>
            <person name="Boore J.L."/>
            <person name="Grigoriev I.V."/>
            <person name="Lindberg D.R."/>
            <person name="Seaver E.C."/>
            <person name="Weisblat D.A."/>
            <person name="Putnam N.H."/>
            <person name="Rokhsar D.S."/>
        </authorList>
    </citation>
    <scope>NUCLEOTIDE SEQUENCE</scope>
    <source>
        <strain evidence="1 3">I ESC-2004</strain>
    </source>
</reference>
<organism evidence="1">
    <name type="scientific">Capitella teleta</name>
    <name type="common">Polychaete worm</name>
    <dbReference type="NCBI Taxonomy" id="283909"/>
    <lineage>
        <taxon>Eukaryota</taxon>
        <taxon>Metazoa</taxon>
        <taxon>Spiralia</taxon>
        <taxon>Lophotrochozoa</taxon>
        <taxon>Annelida</taxon>
        <taxon>Polychaeta</taxon>
        <taxon>Sedentaria</taxon>
        <taxon>Scolecida</taxon>
        <taxon>Capitellidae</taxon>
        <taxon>Capitella</taxon>
    </lineage>
</organism>
<feature type="non-terminal residue" evidence="1">
    <location>
        <position position="1"/>
    </location>
</feature>
<dbReference type="EMBL" id="KB308460">
    <property type="protein sequence ID" value="ELT97835.1"/>
    <property type="molecule type" value="Genomic_DNA"/>
</dbReference>
<reference evidence="3" key="1">
    <citation type="submission" date="2012-12" db="EMBL/GenBank/DDBJ databases">
        <authorList>
            <person name="Hellsten U."/>
            <person name="Grimwood J."/>
            <person name="Chapman J.A."/>
            <person name="Shapiro H."/>
            <person name="Aerts A."/>
            <person name="Otillar R.P."/>
            <person name="Terry A.Y."/>
            <person name="Boore J.L."/>
            <person name="Simakov O."/>
            <person name="Marletaz F."/>
            <person name="Cho S.-J."/>
            <person name="Edsinger-Gonzales E."/>
            <person name="Havlak P."/>
            <person name="Kuo D.-H."/>
            <person name="Larsson T."/>
            <person name="Lv J."/>
            <person name="Arendt D."/>
            <person name="Savage R."/>
            <person name="Osoegawa K."/>
            <person name="de Jong P."/>
            <person name="Lindberg D.R."/>
            <person name="Seaver E.C."/>
            <person name="Weisblat D.A."/>
            <person name="Putnam N.H."/>
            <person name="Grigoriev I.V."/>
            <person name="Rokhsar D.S."/>
        </authorList>
    </citation>
    <scope>NUCLEOTIDE SEQUENCE</scope>
    <source>
        <strain evidence="3">I ESC-2004</strain>
    </source>
</reference>
<evidence type="ECO:0000313" key="3">
    <source>
        <dbReference type="Proteomes" id="UP000014760"/>
    </source>
</evidence>
<keyword evidence="3" id="KW-1185">Reference proteome</keyword>